<comment type="similarity">
    <text evidence="1">Belongs to the bacterial ring-hydroxylating dioxygenase beta subunit family.</text>
</comment>
<proteinExistence type="inferred from homology"/>
<sequence length="165" mass="18513">MAADTALLADPRIASAIELVWHEADLLDRKEYQEWDRLWAPGGRYVIPIDPQTKDFAATLNMVYDDDRMRRMRIERLTSGYSISAVAAARTVRTLSRFVVRHRDDAVVELGSAQVLVGHRREETFVLGADVTHRIRLDGAGPLIEEKVIRLINSDGAVNASGFLL</sequence>
<dbReference type="InterPro" id="IPR032710">
    <property type="entry name" value="NTF2-like_dom_sf"/>
</dbReference>
<evidence type="ECO:0000256" key="2">
    <source>
        <dbReference type="ARBA" id="ARBA00023002"/>
    </source>
</evidence>
<keyword evidence="3" id="KW-0223">Dioxygenase</keyword>
<dbReference type="Gene3D" id="3.10.450.50">
    <property type="match status" value="1"/>
</dbReference>
<dbReference type="InterPro" id="IPR000391">
    <property type="entry name" value="Rng_hydr_dOase-bsu"/>
</dbReference>
<dbReference type="PANTHER" id="PTHR41534">
    <property type="entry name" value="BLR3401 PROTEIN"/>
    <property type="match status" value="1"/>
</dbReference>
<accession>A0ABY9UP90</accession>
<protein>
    <submittedName>
        <fullName evidence="3">Aromatic-ring-hydroxylating dioxygenase subunit beta</fullName>
    </submittedName>
</protein>
<dbReference type="Pfam" id="PF00866">
    <property type="entry name" value="Ring_hydroxyl_B"/>
    <property type="match status" value="1"/>
</dbReference>
<name>A0ABY9UP90_9ACTN</name>
<keyword evidence="4" id="KW-1185">Reference proteome</keyword>
<reference evidence="3 4" key="1">
    <citation type="submission" date="2023-02" db="EMBL/GenBank/DDBJ databases">
        <title>Streptomyces sp. SCA4-21 with antifungal activity against Fusarium oxysporum f. sp. cubense, Streptomyces sp. SCA2-17 with antifungal activity against Fusarium oxysporum f. sp. cubense.</title>
        <authorList>
            <person name="Qi D."/>
        </authorList>
    </citation>
    <scope>NUCLEOTIDE SEQUENCE [LARGE SCALE GENOMIC DNA]</scope>
    <source>
        <strain evidence="3 4">SCA4-21</strain>
    </source>
</reference>
<dbReference type="GO" id="GO:0051213">
    <property type="term" value="F:dioxygenase activity"/>
    <property type="evidence" value="ECO:0007669"/>
    <property type="project" value="UniProtKB-KW"/>
</dbReference>
<dbReference type="Proteomes" id="UP001305606">
    <property type="component" value="Chromosome"/>
</dbReference>
<dbReference type="PANTHER" id="PTHR41534:SF2">
    <property type="entry name" value="3-PHENYLPROPIONATE_CINNAMIC ACID DIOXYGENASE SUBUNIT BETA"/>
    <property type="match status" value="1"/>
</dbReference>
<evidence type="ECO:0000256" key="1">
    <source>
        <dbReference type="ARBA" id="ARBA00009570"/>
    </source>
</evidence>
<keyword evidence="2" id="KW-0560">Oxidoreductase</keyword>
<evidence type="ECO:0000313" key="4">
    <source>
        <dbReference type="Proteomes" id="UP001305606"/>
    </source>
</evidence>
<dbReference type="EMBL" id="CP117522">
    <property type="protein sequence ID" value="WNE94356.1"/>
    <property type="molecule type" value="Genomic_DNA"/>
</dbReference>
<evidence type="ECO:0000313" key="3">
    <source>
        <dbReference type="EMBL" id="WNE94356.1"/>
    </source>
</evidence>
<organism evidence="3 4">
    <name type="scientific">Streptomyces luomodiensis</name>
    <dbReference type="NCBI Taxonomy" id="3026192"/>
    <lineage>
        <taxon>Bacteria</taxon>
        <taxon>Bacillati</taxon>
        <taxon>Actinomycetota</taxon>
        <taxon>Actinomycetes</taxon>
        <taxon>Kitasatosporales</taxon>
        <taxon>Streptomycetaceae</taxon>
        <taxon>Streptomyces</taxon>
    </lineage>
</organism>
<gene>
    <name evidence="3" type="ORF">PS467_02955</name>
</gene>
<dbReference type="RefSeq" id="WP_311033828.1">
    <property type="nucleotide sequence ID" value="NZ_CP117522.1"/>
</dbReference>
<dbReference type="SUPFAM" id="SSF54427">
    <property type="entry name" value="NTF2-like"/>
    <property type="match status" value="1"/>
</dbReference>